<dbReference type="Gene3D" id="3.30.9.10">
    <property type="entry name" value="D-Amino Acid Oxidase, subunit A, domain 2"/>
    <property type="match status" value="1"/>
</dbReference>
<comment type="caution">
    <text evidence="3">The sequence shown here is derived from an EMBL/GenBank/DDBJ whole genome shotgun (WGS) entry which is preliminary data.</text>
</comment>
<dbReference type="RefSeq" id="WP_344781320.1">
    <property type="nucleotide sequence ID" value="NZ_BAAAZW010000003.1"/>
</dbReference>
<name>A0ABP7NW91_9ACTN</name>
<evidence type="ECO:0000259" key="2">
    <source>
        <dbReference type="Pfam" id="PF01266"/>
    </source>
</evidence>
<evidence type="ECO:0000313" key="3">
    <source>
        <dbReference type="EMBL" id="GAA3953879.1"/>
    </source>
</evidence>
<proteinExistence type="predicted"/>
<dbReference type="PANTHER" id="PTHR13847:SF289">
    <property type="entry name" value="GLYCINE OXIDASE"/>
    <property type="match status" value="1"/>
</dbReference>
<dbReference type="SUPFAM" id="SSF54373">
    <property type="entry name" value="FAD-linked reductases, C-terminal domain"/>
    <property type="match status" value="1"/>
</dbReference>
<keyword evidence="4" id="KW-1185">Reference proteome</keyword>
<dbReference type="Proteomes" id="UP001418444">
    <property type="component" value="Unassembled WGS sequence"/>
</dbReference>
<gene>
    <name evidence="3" type="primary">thiO</name>
    <name evidence="3" type="ORF">GCM10022231_10240</name>
</gene>
<evidence type="ECO:0000256" key="1">
    <source>
        <dbReference type="ARBA" id="ARBA00023002"/>
    </source>
</evidence>
<dbReference type="Pfam" id="PF01266">
    <property type="entry name" value="DAO"/>
    <property type="match status" value="1"/>
</dbReference>
<organism evidence="3 4">
    <name type="scientific">Gordonia caeni</name>
    <dbReference type="NCBI Taxonomy" id="1007097"/>
    <lineage>
        <taxon>Bacteria</taxon>
        <taxon>Bacillati</taxon>
        <taxon>Actinomycetota</taxon>
        <taxon>Actinomycetes</taxon>
        <taxon>Mycobacteriales</taxon>
        <taxon>Gordoniaceae</taxon>
        <taxon>Gordonia</taxon>
    </lineage>
</organism>
<accession>A0ABP7NW91</accession>
<dbReference type="SUPFAM" id="SSF51971">
    <property type="entry name" value="Nucleotide-binding domain"/>
    <property type="match status" value="1"/>
</dbReference>
<protein>
    <submittedName>
        <fullName evidence="3">Glycine oxidase ThiO</fullName>
    </submittedName>
</protein>
<evidence type="ECO:0000313" key="4">
    <source>
        <dbReference type="Proteomes" id="UP001418444"/>
    </source>
</evidence>
<reference evidence="4" key="1">
    <citation type="journal article" date="2019" name="Int. J. Syst. Evol. Microbiol.">
        <title>The Global Catalogue of Microorganisms (GCM) 10K type strain sequencing project: providing services to taxonomists for standard genome sequencing and annotation.</title>
        <authorList>
            <consortium name="The Broad Institute Genomics Platform"/>
            <consortium name="The Broad Institute Genome Sequencing Center for Infectious Disease"/>
            <person name="Wu L."/>
            <person name="Ma J."/>
        </authorList>
    </citation>
    <scope>NUCLEOTIDE SEQUENCE [LARGE SCALE GENOMIC DNA]</scope>
    <source>
        <strain evidence="4">JCM 16923</strain>
    </source>
</reference>
<dbReference type="InterPro" id="IPR036188">
    <property type="entry name" value="FAD/NAD-bd_sf"/>
</dbReference>
<dbReference type="InterPro" id="IPR006076">
    <property type="entry name" value="FAD-dep_OxRdtase"/>
</dbReference>
<dbReference type="EMBL" id="BAAAZW010000003">
    <property type="protein sequence ID" value="GAA3953879.1"/>
    <property type="molecule type" value="Genomic_DNA"/>
</dbReference>
<keyword evidence="1" id="KW-0560">Oxidoreductase</keyword>
<feature type="domain" description="FAD dependent oxidoreductase" evidence="2">
    <location>
        <begin position="5"/>
        <end position="335"/>
    </location>
</feature>
<sequence>MARELTVIGGGAVGLICALSAADGGWRVRVYDDGPGRRAAQVAGGMLGCLGEAHPGEEALLAASAASVARWPALLQRLGDPAVTAAENTLLVAGSAADRAYFDESVAFLRGVLPAPDAAEQTAGQLRAAEPGLARTPAGGYLLTGEGAVDNRRLLAALRAALTAAGAELIDERVTDPAAVPGDQVLVAAGLDSAGLVPGGLPGLRGEKGEILRLARTAWSVPPPRHVIRARWHSRNVYLVPREDGLVLGATQYEALDHTDRAPQAGGVADLLSDACELFPGLRTYELTEVAAGIRPMSADGLPIVTRIDRRVLVAAGHGRNGIALAPGTAAQVMDLLCTATESEERSSA</sequence>
<dbReference type="PANTHER" id="PTHR13847">
    <property type="entry name" value="SARCOSINE DEHYDROGENASE-RELATED"/>
    <property type="match status" value="1"/>
</dbReference>
<dbReference type="Gene3D" id="3.50.50.60">
    <property type="entry name" value="FAD/NAD(P)-binding domain"/>
    <property type="match status" value="1"/>
</dbReference>